<keyword evidence="4" id="KW-1185">Reference proteome</keyword>
<dbReference type="PANTHER" id="PTHR37686">
    <property type="entry name" value="LD36006P"/>
    <property type="match status" value="1"/>
</dbReference>
<dbReference type="EMBL" id="JTDE01001863">
    <property type="protein sequence ID" value="KAF7258228.1"/>
    <property type="molecule type" value="Genomic_DNA"/>
</dbReference>
<feature type="transmembrane region" description="Helical" evidence="2">
    <location>
        <begin position="789"/>
        <end position="814"/>
    </location>
</feature>
<accession>A0A8S9Z2U7</accession>
<evidence type="ECO:0000313" key="4">
    <source>
        <dbReference type="Proteomes" id="UP000822476"/>
    </source>
</evidence>
<keyword evidence="2" id="KW-1133">Transmembrane helix</keyword>
<feature type="region of interest" description="Disordered" evidence="1">
    <location>
        <begin position="1719"/>
        <end position="1743"/>
    </location>
</feature>
<dbReference type="Pfam" id="PF25228">
    <property type="entry name" value="Lips"/>
    <property type="match status" value="1"/>
</dbReference>
<name>A0A8S9Z2U7_9TREM</name>
<feature type="transmembrane region" description="Helical" evidence="2">
    <location>
        <begin position="607"/>
        <end position="630"/>
    </location>
</feature>
<gene>
    <name evidence="3" type="ORF">EG68_04549</name>
</gene>
<evidence type="ECO:0000256" key="1">
    <source>
        <dbReference type="SAM" id="MobiDB-lite"/>
    </source>
</evidence>
<dbReference type="OrthoDB" id="10003277at2759"/>
<dbReference type="InterPro" id="IPR057435">
    <property type="entry name" value="Lips"/>
</dbReference>
<comment type="caution">
    <text evidence="3">The sequence shown here is derived from an EMBL/GenBank/DDBJ whole genome shotgun (WGS) entry which is preliminary data.</text>
</comment>
<dbReference type="PANTHER" id="PTHR37686:SF1">
    <property type="entry name" value="LD36006P"/>
    <property type="match status" value="1"/>
</dbReference>
<evidence type="ECO:0000313" key="3">
    <source>
        <dbReference type="EMBL" id="KAF7258228.1"/>
    </source>
</evidence>
<sequence>MRNTCSVTEPQRIPLIESRLDSDIPSEFAAAINLLRSITDESLFLWKDFPIALPETILSVCNLSVDSIFIAPEFDECELLSKDSLGNLKPLSRHQLSQLRQRAQFDVESSNFPGQAHTWKISPFFLKGKENIRITLKKDLYRALAQLVIHARDRIVGDCFSIRSGLSALYRDSFCMAIDLLFGWPRINHGNVDQKLMEERLRFITCELSVKSSHRKRVMDFWDSYEQYMYFPRDTPLDHQEHKHPPYRFITPARIPIDLRLHSSALLDRCLAVIHELRQPARAEWFPDFKERAISRLRDEGKSISEIKRLVRQEGLWHYASRLFDAMRQHSSLQSIGNGIAEPLIQQATFNLILAEAKETFTHAWLTYQENANQELRKHHPLLYNITEWRSRQMTKLQQQYFETHRFDVHEFVLSKCTQRGLDQHAFFIGRDLTFLRERERLLRGQLEKSASFPDTQYIFRVPAQLLRHWRVYRRNVAFTTNYELVDTVLLSRRPSAAEPVPPVKRSIKHAAIRAHCSYEAVSMAYPRKPPRTHQELGPQDFDVHTTSPKHVFHQPDTPFLDLSPDEETNLLPQPVLSEENVSKSPLRREFVVQSSLVYKASTRYFMWRWLAFFVCTYSWLLRCGQLFFITIPFRSAFSLTVLLQPSPIYLKLELDQTTGYLYYNKTSFQDTLFSRIRRIWQEIRESRRAFDATPSKGMLDKAAARPLHRVWSYVFRGFLTTVFLLILWPPLCVIVSTFSVLIGLTLPVAIPLISLIAHILGLLFCDAYKPASKSNNLFPLGELIVGHFLIRFVLQSTFAVITAFVICPILFIVRILWAFVRYIVRSIWDALVFHLVLRRLARIPAREDFMVKRIAGPGTAANHFYQARPVDILVILVGQLELLELRLWRRQMEQIADKPMEAYRRLVHGLSWLSLVPKSDGDVYGTLYRCTKSWRSQIQAKADERVQALQIHLKPHQLQRIKLSDGDLHRSLRTGAELTERFFQARIADRLQLLGQDRATWWANFALNTDDYLGLCTSLLGRTFGEQIFTCITETDTVFPLQVREPSLTRYFQEFIIRMVSGRASIRSLDGAGLDRHTELTLYGTGNNDDEALSLASDAVVSSSDAISQRCTVIAVSSSQQEGDFPSPNYVEVNEPSEEPPSGLKLNRQSNKDLAVTFAFPNTPWNTQRRAVPDPVAFIHIDLPLFPLSAFAPSSCRQLPLPLKSYPKPPNVNPLSCLSSRRLHRLCSGCICPTKASLDRDQLSKLAERLVSSTLPECMCGETEQHNGVALYPVRTGLATLLADEERNLRRRIQSTSCPLGQTARDSIEINLSVGSPLVPSAAFIRCPVHGPRLVPQLRRPFWKRLFCRTNVPLLPKWSIFTVVENLGRVYHPAIITLLMHARDREHNPLDFSHPAIQTAINVITTPQHRQTGLLTDCIQSRSNTDAPGTTSKVIASLYPSHLALSLGSELAKEVQMEQMRNLRTTEKLGCVRADYRNMLSTSVAGVSRSSGLFDSSASRSVLLEPRRELRLEHAASMEAYGPTDIQMSPIGATQRELSIAALRGDVDPGTSNINHGNLNPVVLFGWDTTSAVMAGYGSGVESVGYEACGYEHSAGSPTGSLYGTEDAVTTEDLDEEDDEDEEAVDALSLSSLNQTNLVNSLFPGSSVSTKHDLFDPVGHPYCLPLAVPELLTASVTTSGSAEVEFIQEGVPNINPVESQDLSSVAATVVPLTPIGSSSPGCLKPRQVNGSSSPSRHVSPILTESPHPDLIAGMLNQKIEDPLRTSSPSDCSCTPFDDTSELTDKVEHAHTDVDEPALIDQEDENWTKVHLLPLQLSQPLKEDPVWVLLGISFGGMGGIHKTNHEWQ</sequence>
<organism evidence="3 4">
    <name type="scientific">Paragonimus skrjabini miyazakii</name>
    <dbReference type="NCBI Taxonomy" id="59628"/>
    <lineage>
        <taxon>Eukaryota</taxon>
        <taxon>Metazoa</taxon>
        <taxon>Spiralia</taxon>
        <taxon>Lophotrochozoa</taxon>
        <taxon>Platyhelminthes</taxon>
        <taxon>Trematoda</taxon>
        <taxon>Digenea</taxon>
        <taxon>Plagiorchiida</taxon>
        <taxon>Troglotremata</taxon>
        <taxon>Troglotrematidae</taxon>
        <taxon>Paragonimus</taxon>
    </lineage>
</organism>
<proteinExistence type="predicted"/>
<keyword evidence="2" id="KW-0472">Membrane</keyword>
<keyword evidence="2" id="KW-0812">Transmembrane</keyword>
<dbReference type="Proteomes" id="UP000822476">
    <property type="component" value="Unassembled WGS sequence"/>
</dbReference>
<feature type="transmembrane region" description="Helical" evidence="2">
    <location>
        <begin position="749"/>
        <end position="769"/>
    </location>
</feature>
<evidence type="ECO:0000256" key="2">
    <source>
        <dbReference type="SAM" id="Phobius"/>
    </source>
</evidence>
<protein>
    <submittedName>
        <fullName evidence="3">Uncharacterized protein</fullName>
    </submittedName>
</protein>
<reference evidence="3" key="1">
    <citation type="submission" date="2019-07" db="EMBL/GenBank/DDBJ databases">
        <title>Annotation for the trematode Paragonimus miyazaki's.</title>
        <authorList>
            <person name="Choi Y.-J."/>
        </authorList>
    </citation>
    <scope>NUCLEOTIDE SEQUENCE</scope>
    <source>
        <strain evidence="3">Japan</strain>
    </source>
</reference>
<feature type="transmembrane region" description="Helical" evidence="2">
    <location>
        <begin position="719"/>
        <end position="743"/>
    </location>
</feature>